<sequence>MHHNSLSIDGVACACNALRKAARAMTRFYDEVMEGYPLSLTQFAVLRNIARHEPVPLMDLAHVLVMDRTTLYRTLKPLEREGWIAVAEGKGRAKQARLTAQGRDAVANSQGAWEEAQRRMIGAFGPERWAGVEAALGDLVMLAQGSQA</sequence>
<evidence type="ECO:0000313" key="3">
    <source>
        <dbReference type="Proteomes" id="UP001184150"/>
    </source>
</evidence>
<dbReference type="InterPro" id="IPR036388">
    <property type="entry name" value="WH-like_DNA-bd_sf"/>
</dbReference>
<dbReference type="SUPFAM" id="SSF46785">
    <property type="entry name" value="Winged helix' DNA-binding domain"/>
    <property type="match status" value="1"/>
</dbReference>
<evidence type="ECO:0000313" key="2">
    <source>
        <dbReference type="EMBL" id="MDR6512749.1"/>
    </source>
</evidence>
<keyword evidence="3" id="KW-1185">Reference proteome</keyword>
<name>A0ABU1MR90_9SPHN</name>
<protein>
    <submittedName>
        <fullName evidence="2">DNA-binding MarR family transcriptional regulator</fullName>
    </submittedName>
</protein>
<gene>
    <name evidence="2" type="ORF">J2792_003634</name>
</gene>
<accession>A0ABU1MR90</accession>
<dbReference type="GO" id="GO:0003677">
    <property type="term" value="F:DNA binding"/>
    <property type="evidence" value="ECO:0007669"/>
    <property type="project" value="UniProtKB-KW"/>
</dbReference>
<organism evidence="2 3">
    <name type="scientific">Novosphingobium capsulatum</name>
    <dbReference type="NCBI Taxonomy" id="13688"/>
    <lineage>
        <taxon>Bacteria</taxon>
        <taxon>Pseudomonadati</taxon>
        <taxon>Pseudomonadota</taxon>
        <taxon>Alphaproteobacteria</taxon>
        <taxon>Sphingomonadales</taxon>
        <taxon>Sphingomonadaceae</taxon>
        <taxon>Novosphingobium</taxon>
    </lineage>
</organism>
<feature type="domain" description="HTH marR-type" evidence="1">
    <location>
        <begin position="11"/>
        <end position="141"/>
    </location>
</feature>
<dbReference type="PANTHER" id="PTHR33164:SF105">
    <property type="entry name" value="TRANSCRIPTIONAL REPRESSOR PROTEIN-RELATED"/>
    <property type="match status" value="1"/>
</dbReference>
<reference evidence="2 3" key="1">
    <citation type="submission" date="2023-07" db="EMBL/GenBank/DDBJ databases">
        <title>Sorghum-associated microbial communities from plants grown in Nebraska, USA.</title>
        <authorList>
            <person name="Schachtman D."/>
        </authorList>
    </citation>
    <scope>NUCLEOTIDE SEQUENCE [LARGE SCALE GENOMIC DNA]</scope>
    <source>
        <strain evidence="2 3">DS1027</strain>
    </source>
</reference>
<dbReference type="SMART" id="SM00347">
    <property type="entry name" value="HTH_MARR"/>
    <property type="match status" value="1"/>
</dbReference>
<proteinExistence type="predicted"/>
<dbReference type="InterPro" id="IPR000835">
    <property type="entry name" value="HTH_MarR-typ"/>
</dbReference>
<comment type="caution">
    <text evidence="2">The sequence shown here is derived from an EMBL/GenBank/DDBJ whole genome shotgun (WGS) entry which is preliminary data.</text>
</comment>
<dbReference type="Proteomes" id="UP001184150">
    <property type="component" value="Unassembled WGS sequence"/>
</dbReference>
<dbReference type="Pfam" id="PF01047">
    <property type="entry name" value="MarR"/>
    <property type="match status" value="1"/>
</dbReference>
<dbReference type="RefSeq" id="WP_309806204.1">
    <property type="nucleotide sequence ID" value="NZ_JAVDRD010000011.1"/>
</dbReference>
<dbReference type="EMBL" id="JAVDRD010000011">
    <property type="protein sequence ID" value="MDR6512749.1"/>
    <property type="molecule type" value="Genomic_DNA"/>
</dbReference>
<dbReference type="PROSITE" id="PS50995">
    <property type="entry name" value="HTH_MARR_2"/>
    <property type="match status" value="1"/>
</dbReference>
<dbReference type="InterPro" id="IPR036390">
    <property type="entry name" value="WH_DNA-bd_sf"/>
</dbReference>
<evidence type="ECO:0000259" key="1">
    <source>
        <dbReference type="PROSITE" id="PS50995"/>
    </source>
</evidence>
<dbReference type="InterPro" id="IPR039422">
    <property type="entry name" value="MarR/SlyA-like"/>
</dbReference>
<dbReference type="Gene3D" id="1.10.10.10">
    <property type="entry name" value="Winged helix-like DNA-binding domain superfamily/Winged helix DNA-binding domain"/>
    <property type="match status" value="1"/>
</dbReference>
<dbReference type="PANTHER" id="PTHR33164">
    <property type="entry name" value="TRANSCRIPTIONAL REGULATOR, MARR FAMILY"/>
    <property type="match status" value="1"/>
</dbReference>
<keyword evidence="2" id="KW-0238">DNA-binding</keyword>